<keyword evidence="14" id="KW-1185">Reference proteome</keyword>
<evidence type="ECO:0000256" key="10">
    <source>
        <dbReference type="PROSITE-ProRule" id="PRU00282"/>
    </source>
</evidence>
<feature type="repeat" description="Solcar" evidence="10">
    <location>
        <begin position="107"/>
        <end position="186"/>
    </location>
</feature>
<feature type="repeat" description="Solcar" evidence="10">
    <location>
        <begin position="13"/>
        <end position="97"/>
    </location>
</feature>
<dbReference type="AlphaFoldDB" id="A0A8K0F2G1"/>
<feature type="transmembrane region" description="Helical" evidence="12">
    <location>
        <begin position="257"/>
        <end position="274"/>
    </location>
</feature>
<dbReference type="PROSITE" id="PS51257">
    <property type="entry name" value="PROKAR_LIPOPROTEIN"/>
    <property type="match status" value="1"/>
</dbReference>
<dbReference type="PANTHER" id="PTHR45678:SF15">
    <property type="entry name" value="MITOCHONDRIAL SUBSTRATE CARRIER FAMILY PROTEIN X"/>
    <property type="match status" value="1"/>
</dbReference>
<evidence type="ECO:0000256" key="2">
    <source>
        <dbReference type="ARBA" id="ARBA00006375"/>
    </source>
</evidence>
<dbReference type="PANTHER" id="PTHR45678">
    <property type="entry name" value="MITOCHONDRIAL 2-OXODICARBOXYLATE CARRIER 1-RELATED"/>
    <property type="match status" value="1"/>
</dbReference>
<dbReference type="GO" id="GO:0005743">
    <property type="term" value="C:mitochondrial inner membrane"/>
    <property type="evidence" value="ECO:0007669"/>
    <property type="project" value="UniProtKB-SubCell"/>
</dbReference>
<accession>A0A8K0F2G1</accession>
<evidence type="ECO:0000256" key="1">
    <source>
        <dbReference type="ARBA" id="ARBA00004448"/>
    </source>
</evidence>
<comment type="caution">
    <text evidence="13">The sequence shown here is derived from an EMBL/GenBank/DDBJ whole genome shotgun (WGS) entry which is preliminary data.</text>
</comment>
<keyword evidence="8" id="KW-0496">Mitochondrion</keyword>
<comment type="subcellular location">
    <subcellularLocation>
        <location evidence="1">Mitochondrion inner membrane</location>
        <topology evidence="1">Multi-pass membrane protein</topology>
    </subcellularLocation>
</comment>
<evidence type="ECO:0000256" key="7">
    <source>
        <dbReference type="ARBA" id="ARBA00022989"/>
    </source>
</evidence>
<dbReference type="InterPro" id="IPR023395">
    <property type="entry name" value="MCP_dom_sf"/>
</dbReference>
<dbReference type="OrthoDB" id="2161at2759"/>
<keyword evidence="6" id="KW-0999">Mitochondrion inner membrane</keyword>
<dbReference type="InterPro" id="IPR018108">
    <property type="entry name" value="MCP_transmembrane"/>
</dbReference>
<organism evidence="13 14">
    <name type="scientific">Andalucia godoyi</name>
    <name type="common">Flagellate</name>
    <dbReference type="NCBI Taxonomy" id="505711"/>
    <lineage>
        <taxon>Eukaryota</taxon>
        <taxon>Discoba</taxon>
        <taxon>Jakobida</taxon>
        <taxon>Andalucina</taxon>
        <taxon>Andaluciidae</taxon>
        <taxon>Andalucia</taxon>
    </lineage>
</organism>
<name>A0A8K0F2G1_ANDGO</name>
<proteinExistence type="inferred from homology"/>
<evidence type="ECO:0000256" key="3">
    <source>
        <dbReference type="ARBA" id="ARBA00022448"/>
    </source>
</evidence>
<evidence type="ECO:0000256" key="11">
    <source>
        <dbReference type="RuleBase" id="RU000488"/>
    </source>
</evidence>
<dbReference type="PRINTS" id="PR00926">
    <property type="entry name" value="MITOCARRIER"/>
</dbReference>
<protein>
    <submittedName>
        <fullName evidence="13">Mitochondrial solute carrier family 25 (Mitochondrial aspartate/glutamate transporter) member 12/13</fullName>
    </submittedName>
</protein>
<evidence type="ECO:0000313" key="13">
    <source>
        <dbReference type="EMBL" id="KAF0852928.1"/>
    </source>
</evidence>
<evidence type="ECO:0000256" key="5">
    <source>
        <dbReference type="ARBA" id="ARBA00022737"/>
    </source>
</evidence>
<dbReference type="InterPro" id="IPR051028">
    <property type="entry name" value="Mito_Solute_Carrier"/>
</dbReference>
<feature type="transmembrane region" description="Helical" evidence="12">
    <location>
        <begin position="15"/>
        <end position="36"/>
    </location>
</feature>
<comment type="similarity">
    <text evidence="2 11">Belongs to the mitochondrial carrier (TC 2.A.29) family.</text>
</comment>
<evidence type="ECO:0000313" key="14">
    <source>
        <dbReference type="Proteomes" id="UP000799049"/>
    </source>
</evidence>
<keyword evidence="7 12" id="KW-1133">Transmembrane helix</keyword>
<reference evidence="13" key="1">
    <citation type="submission" date="2019-09" db="EMBL/GenBank/DDBJ databases">
        <title>The Mitochondrial Proteome of the Jakobid, Andalucia godoyi, a Protist With the Most Gene-Rich and Bacteria-Like Mitochondrial Genome.</title>
        <authorList>
            <person name="Gray M.W."/>
            <person name="Burger G."/>
            <person name="Derelle R."/>
            <person name="Klimes V."/>
            <person name="Leger M."/>
            <person name="Sarrasin M."/>
            <person name="Vlcek C."/>
            <person name="Roger A.J."/>
            <person name="Elias M."/>
            <person name="Lang B.F."/>
        </authorList>
    </citation>
    <scope>NUCLEOTIDE SEQUENCE</scope>
    <source>
        <strain evidence="13">And28</strain>
    </source>
</reference>
<sequence>MTTGNKSEKHLEPSFVRSLGIGGIAGIIAASCVYPLDISKAYMQVNRGSNLTIRQALAKVYASGGFRALYRGLPANIIGITPEKAIKLSIFDYVRRRLGCANPSAPFSWSKEAFAGGFAGFCQFVATNPMEIVKLRLQLAGPGSSLAGVVRDLGVRGLFRGSTATLSRDIPFSAGYFSSFAYLKRSWGTDPLNVFAASLTAGIGFAWICTPMDVVKTRLQGSQELAAMYNGSVIKCFTMVAKDEGAKALFKGAGARVTLLGPLFGIALTSYSIIESLWAEYLI</sequence>
<keyword evidence="3 11" id="KW-0813">Transport</keyword>
<dbReference type="Pfam" id="PF00153">
    <property type="entry name" value="Mito_carr"/>
    <property type="match status" value="3"/>
</dbReference>
<evidence type="ECO:0000256" key="8">
    <source>
        <dbReference type="ARBA" id="ARBA00023128"/>
    </source>
</evidence>
<dbReference type="EMBL" id="VRVR01000010">
    <property type="protein sequence ID" value="KAF0852928.1"/>
    <property type="molecule type" value="Genomic_DNA"/>
</dbReference>
<evidence type="ECO:0000256" key="9">
    <source>
        <dbReference type="ARBA" id="ARBA00023136"/>
    </source>
</evidence>
<keyword evidence="9 10" id="KW-0472">Membrane</keyword>
<dbReference type="Proteomes" id="UP000799049">
    <property type="component" value="Unassembled WGS sequence"/>
</dbReference>
<evidence type="ECO:0000256" key="4">
    <source>
        <dbReference type="ARBA" id="ARBA00022692"/>
    </source>
</evidence>
<gene>
    <name evidence="13" type="ORF">ANDGO_02535</name>
</gene>
<dbReference type="PROSITE" id="PS50920">
    <property type="entry name" value="SOLCAR"/>
    <property type="match status" value="3"/>
</dbReference>
<evidence type="ECO:0000256" key="12">
    <source>
        <dbReference type="SAM" id="Phobius"/>
    </source>
</evidence>
<dbReference type="GO" id="GO:0022857">
    <property type="term" value="F:transmembrane transporter activity"/>
    <property type="evidence" value="ECO:0007669"/>
    <property type="project" value="TreeGrafter"/>
</dbReference>
<dbReference type="Gene3D" id="1.50.40.10">
    <property type="entry name" value="Mitochondrial carrier domain"/>
    <property type="match status" value="1"/>
</dbReference>
<feature type="repeat" description="Solcar" evidence="10">
    <location>
        <begin position="189"/>
        <end position="277"/>
    </location>
</feature>
<dbReference type="InterPro" id="IPR002067">
    <property type="entry name" value="MCP"/>
</dbReference>
<keyword evidence="5" id="KW-0677">Repeat</keyword>
<evidence type="ECO:0000256" key="6">
    <source>
        <dbReference type="ARBA" id="ARBA00022792"/>
    </source>
</evidence>
<keyword evidence="4 10" id="KW-0812">Transmembrane</keyword>
<dbReference type="SUPFAM" id="SSF103506">
    <property type="entry name" value="Mitochondrial carrier"/>
    <property type="match status" value="1"/>
</dbReference>